<sequence>MFPRLRKDDEARGLLDYDLIKSWLQICQDRHIQSCNETDTKERRFSDLYMIDVQTCFIKPFQRVDRYVALSYVWGRLPRARYENWNWNIFDGKSSSENKEVRLPSSLPRTIEDAITFTYRIGERYLWVDAFCINQHDPEHRQEQVNNMDLVYKGAYLTIIALDGENADAGLTGISRSLKQVQQPQVPSKLGRLVATHLPHAWEGPGTSHWDNRAWTMQEALFSRRCITFDHNQITWKCKEE</sequence>
<evidence type="ECO:0000313" key="3">
    <source>
        <dbReference type="Proteomes" id="UP000800092"/>
    </source>
</evidence>
<dbReference type="OrthoDB" id="5428863at2759"/>
<feature type="domain" description="Heterokaryon incompatibility" evidence="1">
    <location>
        <begin position="67"/>
        <end position="219"/>
    </location>
</feature>
<keyword evidence="3" id="KW-1185">Reference proteome</keyword>
<dbReference type="PANTHER" id="PTHR33112:SF12">
    <property type="entry name" value="HETEROKARYON INCOMPATIBILITY DOMAIN-CONTAINING PROTEIN"/>
    <property type="match status" value="1"/>
</dbReference>
<name>A0A6A6HPJ4_VIRVR</name>
<reference evidence="2" key="1">
    <citation type="journal article" date="2020" name="Stud. Mycol.">
        <title>101 Dothideomycetes genomes: a test case for predicting lifestyles and emergence of pathogens.</title>
        <authorList>
            <person name="Haridas S."/>
            <person name="Albert R."/>
            <person name="Binder M."/>
            <person name="Bloem J."/>
            <person name="Labutti K."/>
            <person name="Salamov A."/>
            <person name="Andreopoulos B."/>
            <person name="Baker S."/>
            <person name="Barry K."/>
            <person name="Bills G."/>
            <person name="Bluhm B."/>
            <person name="Cannon C."/>
            <person name="Castanera R."/>
            <person name="Culley D."/>
            <person name="Daum C."/>
            <person name="Ezra D."/>
            <person name="Gonzalez J."/>
            <person name="Henrissat B."/>
            <person name="Kuo A."/>
            <person name="Liang C."/>
            <person name="Lipzen A."/>
            <person name="Lutzoni F."/>
            <person name="Magnuson J."/>
            <person name="Mondo S."/>
            <person name="Nolan M."/>
            <person name="Ohm R."/>
            <person name="Pangilinan J."/>
            <person name="Park H.-J."/>
            <person name="Ramirez L."/>
            <person name="Alfaro M."/>
            <person name="Sun H."/>
            <person name="Tritt A."/>
            <person name="Yoshinaga Y."/>
            <person name="Zwiers L.-H."/>
            <person name="Turgeon B."/>
            <person name="Goodwin S."/>
            <person name="Spatafora J."/>
            <person name="Crous P."/>
            <person name="Grigoriev I."/>
        </authorList>
    </citation>
    <scope>NUCLEOTIDE SEQUENCE</scope>
    <source>
        <strain evidence="2">Tuck. ex Michener</strain>
    </source>
</reference>
<dbReference type="Proteomes" id="UP000800092">
    <property type="component" value="Unassembled WGS sequence"/>
</dbReference>
<organism evidence="2 3">
    <name type="scientific">Viridothelium virens</name>
    <name type="common">Speckled blister lichen</name>
    <name type="synonym">Trypethelium virens</name>
    <dbReference type="NCBI Taxonomy" id="1048519"/>
    <lineage>
        <taxon>Eukaryota</taxon>
        <taxon>Fungi</taxon>
        <taxon>Dikarya</taxon>
        <taxon>Ascomycota</taxon>
        <taxon>Pezizomycotina</taxon>
        <taxon>Dothideomycetes</taxon>
        <taxon>Dothideomycetes incertae sedis</taxon>
        <taxon>Trypetheliales</taxon>
        <taxon>Trypetheliaceae</taxon>
        <taxon>Viridothelium</taxon>
    </lineage>
</organism>
<accession>A0A6A6HPJ4</accession>
<evidence type="ECO:0000313" key="2">
    <source>
        <dbReference type="EMBL" id="KAF2239947.1"/>
    </source>
</evidence>
<dbReference type="EMBL" id="ML991771">
    <property type="protein sequence ID" value="KAF2239947.1"/>
    <property type="molecule type" value="Genomic_DNA"/>
</dbReference>
<feature type="non-terminal residue" evidence="2">
    <location>
        <position position="241"/>
    </location>
</feature>
<dbReference type="InterPro" id="IPR010730">
    <property type="entry name" value="HET"/>
</dbReference>
<dbReference type="PANTHER" id="PTHR33112">
    <property type="entry name" value="DOMAIN PROTEIN, PUTATIVE-RELATED"/>
    <property type="match status" value="1"/>
</dbReference>
<dbReference type="Pfam" id="PF06985">
    <property type="entry name" value="HET"/>
    <property type="match status" value="1"/>
</dbReference>
<evidence type="ECO:0000259" key="1">
    <source>
        <dbReference type="Pfam" id="PF06985"/>
    </source>
</evidence>
<dbReference type="AlphaFoldDB" id="A0A6A6HPJ4"/>
<proteinExistence type="predicted"/>
<protein>
    <submittedName>
        <fullName evidence="2">HET-domain-containing protein</fullName>
    </submittedName>
</protein>
<gene>
    <name evidence="2" type="ORF">EV356DRAFT_438307</name>
</gene>